<evidence type="ECO:0000313" key="2">
    <source>
        <dbReference type="EMBL" id="AUX47799.1"/>
    </source>
</evidence>
<accession>A0A2L0F8N8</accession>
<evidence type="ECO:0000313" key="3">
    <source>
        <dbReference type="Proteomes" id="UP000238348"/>
    </source>
</evidence>
<feature type="transmembrane region" description="Helical" evidence="1">
    <location>
        <begin position="12"/>
        <end position="32"/>
    </location>
</feature>
<dbReference type="Proteomes" id="UP000238348">
    <property type="component" value="Chromosome"/>
</dbReference>
<protein>
    <submittedName>
        <fullName evidence="2">Membrane protein</fullName>
    </submittedName>
</protein>
<keyword evidence="1" id="KW-0472">Membrane</keyword>
<keyword evidence="1" id="KW-0812">Transmembrane</keyword>
<dbReference type="OrthoDB" id="193443at2"/>
<dbReference type="RefSeq" id="WP_104985753.1">
    <property type="nucleotide sequence ID" value="NZ_CP012673.1"/>
</dbReference>
<gene>
    <name evidence="2" type="primary">spr</name>
    <name evidence="2" type="ORF">SOCE26_093230</name>
</gene>
<reference evidence="2 3" key="1">
    <citation type="submission" date="2015-09" db="EMBL/GenBank/DDBJ databases">
        <title>Sorangium comparison.</title>
        <authorList>
            <person name="Zaburannyi N."/>
            <person name="Bunk B."/>
            <person name="Overmann J."/>
            <person name="Mueller R."/>
        </authorList>
    </citation>
    <scope>NUCLEOTIDE SEQUENCE [LARGE SCALE GENOMIC DNA]</scope>
    <source>
        <strain evidence="2 3">So ce26</strain>
    </source>
</reference>
<sequence length="136" mass="14886">MESTFEGYIIAVYGAYAAISIGLTIWIARTLFKNGAVFLEDVFGDNPRMAEAVNRLLVVGFYLVNLGYASLILKADGSTTVAEGIEVLSSKLGLLLLSLAVMHFGNLYVFHRIRRRAKLAVLPPPVAPQMRLEARA</sequence>
<feature type="transmembrane region" description="Helical" evidence="1">
    <location>
        <begin position="92"/>
        <end position="110"/>
    </location>
</feature>
<feature type="transmembrane region" description="Helical" evidence="1">
    <location>
        <begin position="53"/>
        <end position="72"/>
    </location>
</feature>
<evidence type="ECO:0000256" key="1">
    <source>
        <dbReference type="SAM" id="Phobius"/>
    </source>
</evidence>
<dbReference type="EMBL" id="CP012673">
    <property type="protein sequence ID" value="AUX47799.1"/>
    <property type="molecule type" value="Genomic_DNA"/>
</dbReference>
<keyword evidence="1" id="KW-1133">Transmembrane helix</keyword>
<name>A0A2L0F8N8_SORCE</name>
<proteinExistence type="predicted"/>
<dbReference type="AlphaFoldDB" id="A0A2L0F8N8"/>
<organism evidence="2 3">
    <name type="scientific">Sorangium cellulosum</name>
    <name type="common">Polyangium cellulosum</name>
    <dbReference type="NCBI Taxonomy" id="56"/>
    <lineage>
        <taxon>Bacteria</taxon>
        <taxon>Pseudomonadati</taxon>
        <taxon>Myxococcota</taxon>
        <taxon>Polyangia</taxon>
        <taxon>Polyangiales</taxon>
        <taxon>Polyangiaceae</taxon>
        <taxon>Sorangium</taxon>
    </lineage>
</organism>